<keyword evidence="2" id="KW-1185">Reference proteome</keyword>
<sequence length="36" mass="4287">MMAVRVDVTDEKQIMALFQRTEKEWLFVMVGEGERL</sequence>
<organism evidence="1 2">
    <name type="scientific">Xenorhabdus bovienii str. kraussei Quebec</name>
    <dbReference type="NCBI Taxonomy" id="1398203"/>
    <lineage>
        <taxon>Bacteria</taxon>
        <taxon>Pseudomonadati</taxon>
        <taxon>Pseudomonadota</taxon>
        <taxon>Gammaproteobacteria</taxon>
        <taxon>Enterobacterales</taxon>
        <taxon>Morganellaceae</taxon>
        <taxon>Xenorhabdus</taxon>
    </lineage>
</organism>
<protein>
    <submittedName>
        <fullName evidence="1">Uncharacterized protein</fullName>
    </submittedName>
</protein>
<name>A0A077PGV4_XENBV</name>
<reference evidence="1" key="1">
    <citation type="submission" date="2013-07" db="EMBL/GenBank/DDBJ databases">
        <title>Sub-species coevolution in mutualistic symbiosis.</title>
        <authorList>
            <person name="Murfin K."/>
            <person name="Klassen J."/>
            <person name="Lee M."/>
            <person name="Forst S."/>
            <person name="Stock P."/>
            <person name="Goodrich-Blair H."/>
        </authorList>
    </citation>
    <scope>NUCLEOTIDE SEQUENCE [LARGE SCALE GENOMIC DNA]</scope>
    <source>
        <strain evidence="1">Kraussei Quebec</strain>
    </source>
</reference>
<dbReference type="HOGENOM" id="CLU_3359249_0_0_6"/>
<comment type="caution">
    <text evidence="1">The sequence shown here is derived from an EMBL/GenBank/DDBJ whole genome shotgun (WGS) entry which is preliminary data.</text>
</comment>
<dbReference type="EMBL" id="CBSY010000175">
    <property type="protein sequence ID" value="CDH20298.1"/>
    <property type="molecule type" value="Genomic_DNA"/>
</dbReference>
<dbReference type="Proteomes" id="UP000028500">
    <property type="component" value="Unassembled WGS sequence"/>
</dbReference>
<accession>A0A077PGV4</accession>
<evidence type="ECO:0000313" key="1">
    <source>
        <dbReference type="EMBL" id="CDH20298.1"/>
    </source>
</evidence>
<proteinExistence type="predicted"/>
<gene>
    <name evidence="1" type="ORF">XBKQ1_2560049</name>
</gene>
<evidence type="ECO:0000313" key="2">
    <source>
        <dbReference type="Proteomes" id="UP000028500"/>
    </source>
</evidence>
<dbReference type="AlphaFoldDB" id="A0A077PGV4"/>